<accession>A0ABD5YWW2</accession>
<dbReference type="EMBL" id="JBHTAX010000005">
    <property type="protein sequence ID" value="MFC7192499.1"/>
    <property type="molecule type" value="Genomic_DNA"/>
</dbReference>
<name>A0ABD5YWW2_9EURY</name>
<evidence type="ECO:0000313" key="2">
    <source>
        <dbReference type="Proteomes" id="UP001596417"/>
    </source>
</evidence>
<keyword evidence="2" id="KW-1185">Reference proteome</keyword>
<proteinExistence type="predicted"/>
<reference evidence="1 2" key="1">
    <citation type="journal article" date="2019" name="Int. J. Syst. Evol. Microbiol.">
        <title>The Global Catalogue of Microorganisms (GCM) 10K type strain sequencing project: providing services to taxonomists for standard genome sequencing and annotation.</title>
        <authorList>
            <consortium name="The Broad Institute Genomics Platform"/>
            <consortium name="The Broad Institute Genome Sequencing Center for Infectious Disease"/>
            <person name="Wu L."/>
            <person name="Ma J."/>
        </authorList>
    </citation>
    <scope>NUCLEOTIDE SEQUENCE [LARGE SCALE GENOMIC DNA]</scope>
    <source>
        <strain evidence="1 2">RDMS1</strain>
    </source>
</reference>
<comment type="caution">
    <text evidence="1">The sequence shown here is derived from an EMBL/GenBank/DDBJ whole genome shotgun (WGS) entry which is preliminary data.</text>
</comment>
<sequence>MLRIHLPVADNNDVLCALTNYRNSFVEIPFNQPGSLPLVGIVSYVYVIVSNAMASTILEVKHTVVVGN</sequence>
<gene>
    <name evidence="1" type="ORF">ACFQL7_23590</name>
</gene>
<dbReference type="Proteomes" id="UP001596417">
    <property type="component" value="Unassembled WGS sequence"/>
</dbReference>
<organism evidence="1 2">
    <name type="scientific">Halocatena marina</name>
    <dbReference type="NCBI Taxonomy" id="2934937"/>
    <lineage>
        <taxon>Archaea</taxon>
        <taxon>Methanobacteriati</taxon>
        <taxon>Methanobacteriota</taxon>
        <taxon>Stenosarchaea group</taxon>
        <taxon>Halobacteria</taxon>
        <taxon>Halobacteriales</taxon>
        <taxon>Natronomonadaceae</taxon>
        <taxon>Halocatena</taxon>
    </lineage>
</organism>
<evidence type="ECO:0000313" key="1">
    <source>
        <dbReference type="EMBL" id="MFC7192499.1"/>
    </source>
</evidence>
<protein>
    <submittedName>
        <fullName evidence="1">Uncharacterized protein</fullName>
    </submittedName>
</protein>
<dbReference type="AlphaFoldDB" id="A0ABD5YWW2"/>